<dbReference type="RefSeq" id="XP_019094841.1">
    <property type="nucleotide sequence ID" value="XM_019239296.1"/>
</dbReference>
<sequence>MELLPHDAVERILERVPVKSLLRFKSVSKQWKFTIESQYFQKKQLTFGSKPVGDDDDIYVLLVVTELKTVVLSYDDRRCLVVTSAPRNLVLESSSLYFSILLGGWQNSCDGLVCLSAYLKANLVLNPTTRWHRSFPPSSTNAWRYITPSSPYRIIASTYPLYLDGSLYWLTEEKETKVLSLDLHTETFQIITPLPSAEATPKKIIISNLNNRLCLSFCNRTQQVIWSFSSETKTWEHIYSIVSVLTPLFPLAILEKNKLLSSDVFGTELVMYDPTTKSLDSVFKDVCKDAPLLGNLVCYVKSLISIL</sequence>
<protein>
    <submittedName>
        <fullName evidence="3">Probable F-box protein At1g14315</fullName>
    </submittedName>
</protein>
<reference evidence="2" key="1">
    <citation type="journal article" date="2014" name="Nat. Commun.">
        <title>The emerging biofuel crop Camelina sativa retains a highly undifferentiated hexaploid genome structure.</title>
        <authorList>
            <person name="Kagale S."/>
            <person name="Koh C."/>
            <person name="Nixon J."/>
            <person name="Bollina V."/>
            <person name="Clarke W.E."/>
            <person name="Tuteja R."/>
            <person name="Spillane C."/>
            <person name="Robinson S.J."/>
            <person name="Links M.G."/>
            <person name="Clarke C."/>
            <person name="Higgins E.E."/>
            <person name="Huebert T."/>
            <person name="Sharpe A.G."/>
            <person name="Parkin I.A."/>
        </authorList>
    </citation>
    <scope>NUCLEOTIDE SEQUENCE [LARGE SCALE GENOMIC DNA]</scope>
    <source>
        <strain evidence="2">cv. DH55</strain>
    </source>
</reference>
<dbReference type="SMART" id="SM00256">
    <property type="entry name" value="FBOX"/>
    <property type="match status" value="1"/>
</dbReference>
<dbReference type="PANTHER" id="PTHR31672">
    <property type="entry name" value="BNACNNG10540D PROTEIN"/>
    <property type="match status" value="1"/>
</dbReference>
<dbReference type="Pfam" id="PF07734">
    <property type="entry name" value="FBA_1"/>
    <property type="match status" value="1"/>
</dbReference>
<evidence type="ECO:0000259" key="1">
    <source>
        <dbReference type="PROSITE" id="PS50181"/>
    </source>
</evidence>
<dbReference type="InterPro" id="IPR006527">
    <property type="entry name" value="F-box-assoc_dom_typ1"/>
</dbReference>
<dbReference type="InterPro" id="IPR050796">
    <property type="entry name" value="SCF_F-box_component"/>
</dbReference>
<gene>
    <name evidence="3" type="primary">LOC104759219</name>
</gene>
<keyword evidence="2" id="KW-1185">Reference proteome</keyword>
<evidence type="ECO:0000313" key="2">
    <source>
        <dbReference type="Proteomes" id="UP000694864"/>
    </source>
</evidence>
<dbReference type="Gene3D" id="1.20.1280.50">
    <property type="match status" value="1"/>
</dbReference>
<name>A0ABM1R753_CAMSA</name>
<dbReference type="InterPro" id="IPR001810">
    <property type="entry name" value="F-box_dom"/>
</dbReference>
<dbReference type="PANTHER" id="PTHR31672:SF13">
    <property type="entry name" value="F-BOX PROTEIN CPR30-LIKE"/>
    <property type="match status" value="1"/>
</dbReference>
<dbReference type="CDD" id="cd22157">
    <property type="entry name" value="F-box_AtFBW1-like"/>
    <property type="match status" value="1"/>
</dbReference>
<accession>A0ABM1R753</accession>
<reference evidence="3" key="2">
    <citation type="submission" date="2025-08" db="UniProtKB">
        <authorList>
            <consortium name="RefSeq"/>
        </authorList>
    </citation>
    <scope>IDENTIFICATION</scope>
    <source>
        <tissue evidence="3">Leaf</tissue>
    </source>
</reference>
<dbReference type="PROSITE" id="PS50181">
    <property type="entry name" value="FBOX"/>
    <property type="match status" value="1"/>
</dbReference>
<organism evidence="2 3">
    <name type="scientific">Camelina sativa</name>
    <name type="common">False flax</name>
    <name type="synonym">Myagrum sativum</name>
    <dbReference type="NCBI Taxonomy" id="90675"/>
    <lineage>
        <taxon>Eukaryota</taxon>
        <taxon>Viridiplantae</taxon>
        <taxon>Streptophyta</taxon>
        <taxon>Embryophyta</taxon>
        <taxon>Tracheophyta</taxon>
        <taxon>Spermatophyta</taxon>
        <taxon>Magnoliopsida</taxon>
        <taxon>eudicotyledons</taxon>
        <taxon>Gunneridae</taxon>
        <taxon>Pentapetalae</taxon>
        <taxon>rosids</taxon>
        <taxon>malvids</taxon>
        <taxon>Brassicales</taxon>
        <taxon>Brassicaceae</taxon>
        <taxon>Camelineae</taxon>
        <taxon>Camelina</taxon>
    </lineage>
</organism>
<dbReference type="SUPFAM" id="SSF63825">
    <property type="entry name" value="YWTD domain"/>
    <property type="match status" value="1"/>
</dbReference>
<proteinExistence type="predicted"/>
<dbReference type="SUPFAM" id="SSF81383">
    <property type="entry name" value="F-box domain"/>
    <property type="match status" value="1"/>
</dbReference>
<evidence type="ECO:0000313" key="3">
    <source>
        <dbReference type="RefSeq" id="XP_019094841.1"/>
    </source>
</evidence>
<dbReference type="InterPro" id="IPR017451">
    <property type="entry name" value="F-box-assoc_interact_dom"/>
</dbReference>
<dbReference type="Pfam" id="PF00646">
    <property type="entry name" value="F-box"/>
    <property type="match status" value="1"/>
</dbReference>
<feature type="domain" description="F-box" evidence="1">
    <location>
        <begin position="1"/>
        <end position="43"/>
    </location>
</feature>
<dbReference type="Proteomes" id="UP000694864">
    <property type="component" value="Chromosome 17"/>
</dbReference>
<dbReference type="GeneID" id="104759219"/>
<dbReference type="NCBIfam" id="TIGR01640">
    <property type="entry name" value="F_box_assoc_1"/>
    <property type="match status" value="1"/>
</dbReference>
<dbReference type="InterPro" id="IPR036047">
    <property type="entry name" value="F-box-like_dom_sf"/>
</dbReference>